<gene>
    <name evidence="2" type="ORF">IRJ18_07585</name>
</gene>
<organism evidence="2 3">
    <name type="scientific">Mucilaginibacter boryungensis</name>
    <dbReference type="NCBI Taxonomy" id="768480"/>
    <lineage>
        <taxon>Bacteria</taxon>
        <taxon>Pseudomonadati</taxon>
        <taxon>Bacteroidota</taxon>
        <taxon>Sphingobacteriia</taxon>
        <taxon>Sphingobacteriales</taxon>
        <taxon>Sphingobacteriaceae</taxon>
        <taxon>Mucilaginibacter</taxon>
    </lineage>
</organism>
<reference evidence="2 3" key="1">
    <citation type="submission" date="2020-10" db="EMBL/GenBank/DDBJ databases">
        <title>Mucilaginibacter mali sp. nov., isolated from rhizosphere soil of apple orchard.</title>
        <authorList>
            <person name="Lee J.-S."/>
            <person name="Kim H.S."/>
            <person name="Kim J.-S."/>
        </authorList>
    </citation>
    <scope>NUCLEOTIDE SEQUENCE [LARGE SCALE GENOMIC DNA]</scope>
    <source>
        <strain evidence="2 3">KCTC 23157</strain>
    </source>
</reference>
<dbReference type="InterPro" id="IPR021109">
    <property type="entry name" value="Peptidase_aspartic_dom_sf"/>
</dbReference>
<evidence type="ECO:0000256" key="1">
    <source>
        <dbReference type="SAM" id="SignalP"/>
    </source>
</evidence>
<name>A0ABR9XGM0_9SPHI</name>
<feature type="chain" id="PRO_5045243789" evidence="1">
    <location>
        <begin position="21"/>
        <end position="390"/>
    </location>
</feature>
<dbReference type="Pfam" id="PF13650">
    <property type="entry name" value="Asp_protease_2"/>
    <property type="match status" value="1"/>
</dbReference>
<dbReference type="Proteomes" id="UP000632774">
    <property type="component" value="Unassembled WGS sequence"/>
</dbReference>
<evidence type="ECO:0000313" key="3">
    <source>
        <dbReference type="Proteomes" id="UP000632774"/>
    </source>
</evidence>
<comment type="caution">
    <text evidence="2">The sequence shown here is derived from an EMBL/GenBank/DDBJ whole genome shotgun (WGS) entry which is preliminary data.</text>
</comment>
<accession>A0ABR9XGM0</accession>
<sequence length="390" mass="43765">MKHVYLFTLLLLTQTGFSQAKLPVIKATSKSVSINDGGVLSKNSWTLLPQVRPDVYKAERTRKTKWVTFYTDIDSIRVKVKPGSRYNFVVLLNGKDSCYTQIASAIPPESLQSKSIKNDTIPFTLTAYNAIMVKAILNGTDTLKLHYDISSFDFHLTKEAILNKTSLLPKQANPNAVPNFTKLNKAQTLKIGGLVWNNLEILPTNVTAHEMDGRIGWNVFEGKQVELDYDKNLMIIHTKLPRNLKGYTKAPVTFIHSDLTVKASVQINNQTYTGDFMLDNGSEQAMVLDSAFAARANLNSLKVIRSTTLHDATGRKYETKNIQVPLFNINQHMLNNVPASVLNYKSPTGYGVSFIGNDLFKRFNIILDLKNDNIYLKPNKLTAVKYRADS</sequence>
<proteinExistence type="predicted"/>
<evidence type="ECO:0000313" key="2">
    <source>
        <dbReference type="EMBL" id="MBE9666219.1"/>
    </source>
</evidence>
<keyword evidence="1" id="KW-0732">Signal</keyword>
<dbReference type="Gene3D" id="2.40.70.10">
    <property type="entry name" value="Acid Proteases"/>
    <property type="match status" value="1"/>
</dbReference>
<dbReference type="RefSeq" id="WP_194105589.1">
    <property type="nucleotide sequence ID" value="NZ_JADFFM010000001.1"/>
</dbReference>
<protein>
    <submittedName>
        <fullName evidence="2">Retroviral-like aspartic protease family protein</fullName>
    </submittedName>
</protein>
<feature type="signal peptide" evidence="1">
    <location>
        <begin position="1"/>
        <end position="20"/>
    </location>
</feature>
<dbReference type="EMBL" id="JADFFM010000001">
    <property type="protein sequence ID" value="MBE9666219.1"/>
    <property type="molecule type" value="Genomic_DNA"/>
</dbReference>
<keyword evidence="3" id="KW-1185">Reference proteome</keyword>